<accession>A0AAW7IEG1</accession>
<name>A0AAW7IEG1_9BACI</name>
<protein>
    <recommendedName>
        <fullName evidence="3">Tetracyclin repressor-like C-terminal domain-containing protein</fullName>
    </recommendedName>
</protein>
<proteinExistence type="predicted"/>
<keyword evidence="2" id="KW-0804">Transcription</keyword>
<evidence type="ECO:0000313" key="4">
    <source>
        <dbReference type="EMBL" id="MDM5453905.1"/>
    </source>
</evidence>
<reference evidence="4" key="1">
    <citation type="submission" date="2023-06" db="EMBL/GenBank/DDBJ databases">
        <title>Comparative genomics of Bacillaceae isolates and their secondary metabolite potential.</title>
        <authorList>
            <person name="Song L."/>
            <person name="Nielsen L.J."/>
            <person name="Mohite O."/>
            <person name="Xu X."/>
            <person name="Weber T."/>
            <person name="Kovacs A.T."/>
        </authorList>
    </citation>
    <scope>NUCLEOTIDE SEQUENCE</scope>
    <source>
        <strain evidence="4">D8_B_37</strain>
    </source>
</reference>
<sequence length="80" mass="8814">MTLFQNDILVDGCPLMNAAIEADDSNILIEDSIKEGFTGLINTIKTIIELGKSQNEIDKQMAVFILSSIGPLILSRLYKD</sequence>
<organism evidence="4 5">
    <name type="scientific">Peribacillus simplex</name>
    <dbReference type="NCBI Taxonomy" id="1478"/>
    <lineage>
        <taxon>Bacteria</taxon>
        <taxon>Bacillati</taxon>
        <taxon>Bacillota</taxon>
        <taxon>Bacilli</taxon>
        <taxon>Bacillales</taxon>
        <taxon>Bacillaceae</taxon>
        <taxon>Peribacillus</taxon>
    </lineage>
</organism>
<evidence type="ECO:0000259" key="3">
    <source>
        <dbReference type="Pfam" id="PF16925"/>
    </source>
</evidence>
<keyword evidence="1" id="KW-0805">Transcription regulation</keyword>
<dbReference type="SUPFAM" id="SSF48498">
    <property type="entry name" value="Tetracyclin repressor-like, C-terminal domain"/>
    <property type="match status" value="1"/>
</dbReference>
<dbReference type="Proteomes" id="UP001234602">
    <property type="component" value="Unassembled WGS sequence"/>
</dbReference>
<comment type="caution">
    <text evidence="4">The sequence shown here is derived from an EMBL/GenBank/DDBJ whole genome shotgun (WGS) entry which is preliminary data.</text>
</comment>
<gene>
    <name evidence="4" type="ORF">QUF89_17325</name>
</gene>
<dbReference type="InterPro" id="IPR011075">
    <property type="entry name" value="TetR_C"/>
</dbReference>
<dbReference type="Pfam" id="PF16925">
    <property type="entry name" value="TetR_C_13"/>
    <property type="match status" value="1"/>
</dbReference>
<dbReference type="Gene3D" id="1.10.357.10">
    <property type="entry name" value="Tetracycline Repressor, domain 2"/>
    <property type="match status" value="1"/>
</dbReference>
<evidence type="ECO:0000313" key="5">
    <source>
        <dbReference type="Proteomes" id="UP001234602"/>
    </source>
</evidence>
<evidence type="ECO:0000256" key="1">
    <source>
        <dbReference type="ARBA" id="ARBA00023015"/>
    </source>
</evidence>
<dbReference type="InterPro" id="IPR036271">
    <property type="entry name" value="Tet_transcr_reg_TetR-rel_C_sf"/>
</dbReference>
<dbReference type="AlphaFoldDB" id="A0AAW7IEG1"/>
<feature type="domain" description="Tetracyclin repressor-like C-terminal" evidence="3">
    <location>
        <begin position="5"/>
        <end position="68"/>
    </location>
</feature>
<dbReference type="EMBL" id="JAUCEY010000008">
    <property type="protein sequence ID" value="MDM5453905.1"/>
    <property type="molecule type" value="Genomic_DNA"/>
</dbReference>
<evidence type="ECO:0000256" key="2">
    <source>
        <dbReference type="ARBA" id="ARBA00023163"/>
    </source>
</evidence>